<sequence>MRLQHCPHHPHLIFSLAYNPYAAAGPSTYSSNAALTPPYTSSHLPNMPPTLLTILTLEVPSRHASEAPYHPYACGVPSRHASDATYHPYARIVPAQHANNAACSALPTYLRHRLPSLCSQCPPNIPLTPLTILNLAVTSRHASNTAYHPYARIVPS</sequence>
<organism evidence="1 2">
    <name type="scientific">Austropuccinia psidii MF-1</name>
    <dbReference type="NCBI Taxonomy" id="1389203"/>
    <lineage>
        <taxon>Eukaryota</taxon>
        <taxon>Fungi</taxon>
        <taxon>Dikarya</taxon>
        <taxon>Basidiomycota</taxon>
        <taxon>Pucciniomycotina</taxon>
        <taxon>Pucciniomycetes</taxon>
        <taxon>Pucciniales</taxon>
        <taxon>Sphaerophragmiaceae</taxon>
        <taxon>Austropuccinia</taxon>
    </lineage>
</organism>
<gene>
    <name evidence="1" type="ORF">O181_132265</name>
</gene>
<dbReference type="Proteomes" id="UP000765509">
    <property type="component" value="Unassembled WGS sequence"/>
</dbReference>
<dbReference type="EMBL" id="AVOT02148948">
    <property type="protein sequence ID" value="MBW0592550.1"/>
    <property type="molecule type" value="Genomic_DNA"/>
</dbReference>
<evidence type="ECO:0000313" key="1">
    <source>
        <dbReference type="EMBL" id="MBW0592550.1"/>
    </source>
</evidence>
<protein>
    <submittedName>
        <fullName evidence="1">Uncharacterized protein</fullName>
    </submittedName>
</protein>
<reference evidence="1" key="1">
    <citation type="submission" date="2021-03" db="EMBL/GenBank/DDBJ databases">
        <title>Draft genome sequence of rust myrtle Austropuccinia psidii MF-1, a brazilian biotype.</title>
        <authorList>
            <person name="Quecine M.C."/>
            <person name="Pachon D.M.R."/>
            <person name="Bonatelli M.L."/>
            <person name="Correr F.H."/>
            <person name="Franceschini L.M."/>
            <person name="Leite T.F."/>
            <person name="Margarido G.R.A."/>
            <person name="Almeida C.A."/>
            <person name="Ferrarezi J.A."/>
            <person name="Labate C.A."/>
        </authorList>
    </citation>
    <scope>NUCLEOTIDE SEQUENCE</scope>
    <source>
        <strain evidence="1">MF-1</strain>
    </source>
</reference>
<accession>A0A9Q3QCP8</accession>
<comment type="caution">
    <text evidence="1">The sequence shown here is derived from an EMBL/GenBank/DDBJ whole genome shotgun (WGS) entry which is preliminary data.</text>
</comment>
<evidence type="ECO:0000313" key="2">
    <source>
        <dbReference type="Proteomes" id="UP000765509"/>
    </source>
</evidence>
<dbReference type="AlphaFoldDB" id="A0A9Q3QCP8"/>
<proteinExistence type="predicted"/>
<keyword evidence="2" id="KW-1185">Reference proteome</keyword>
<name>A0A9Q3QCP8_9BASI</name>